<keyword evidence="2 8" id="KW-0699">rRNA-binding</keyword>
<dbReference type="PANTHER" id="PTHR48277:SF1">
    <property type="entry name" value="MITOCHONDRIAL RIBOSOMAL PROTEIN S5"/>
    <property type="match status" value="1"/>
</dbReference>
<comment type="function">
    <text evidence="8">Located at the back of the 30S subunit body where it stabilizes the conformation of the head with respect to the body.</text>
</comment>
<comment type="caution">
    <text evidence="11">The sequence shown here is derived from an EMBL/GenBank/DDBJ whole genome shotgun (WGS) entry which is preliminary data.</text>
</comment>
<evidence type="ECO:0000259" key="10">
    <source>
        <dbReference type="PROSITE" id="PS50881"/>
    </source>
</evidence>
<name>A0A9D1TRC1_9FIRM</name>
<dbReference type="PROSITE" id="PS50881">
    <property type="entry name" value="S5_DSRBD"/>
    <property type="match status" value="1"/>
</dbReference>
<dbReference type="InterPro" id="IPR018192">
    <property type="entry name" value="Ribosomal_uS5_N_CS"/>
</dbReference>
<dbReference type="Gene3D" id="3.30.230.10">
    <property type="match status" value="1"/>
</dbReference>
<feature type="domain" description="S5 DRBM" evidence="10">
    <location>
        <begin position="16"/>
        <end position="79"/>
    </location>
</feature>
<comment type="similarity">
    <text evidence="1 8 9">Belongs to the universal ribosomal protein uS5 family.</text>
</comment>
<dbReference type="HAMAP" id="MF_01307_B">
    <property type="entry name" value="Ribosomal_uS5_B"/>
    <property type="match status" value="1"/>
</dbReference>
<dbReference type="GO" id="GO:0015935">
    <property type="term" value="C:small ribosomal subunit"/>
    <property type="evidence" value="ECO:0007669"/>
    <property type="project" value="InterPro"/>
</dbReference>
<sequence length="171" mass="18055">MARREKDEAIRQDDGIKSKLVSVNRITKVVKGGRIMRFAALVVVGDGNGKVGIGTGKAKEVPEAIKKAELIARRHMISVPLAETTIPHPVMGKFGKSTVLMKPAPEGNGVIAGGSVRAVVELAGIKNITTKSYGSRNSINAVRAALNGLKALRSPEQIAALRGKTVEEILA</sequence>
<dbReference type="InterPro" id="IPR005712">
    <property type="entry name" value="Ribosomal_uS5_bac-type"/>
</dbReference>
<protein>
    <recommendedName>
        <fullName evidence="6 8">Small ribosomal subunit protein uS5</fullName>
    </recommendedName>
</protein>
<dbReference type="GO" id="GO:0005737">
    <property type="term" value="C:cytoplasm"/>
    <property type="evidence" value="ECO:0007669"/>
    <property type="project" value="UniProtKB-ARBA"/>
</dbReference>
<comment type="subunit">
    <text evidence="7 8">Part of the 30S ribosomal subunit. Contacts proteins S4 and S8.</text>
</comment>
<keyword evidence="3 8" id="KW-0694">RNA-binding</keyword>
<evidence type="ECO:0000256" key="1">
    <source>
        <dbReference type="ARBA" id="ARBA00008945"/>
    </source>
</evidence>
<evidence type="ECO:0000313" key="12">
    <source>
        <dbReference type="Proteomes" id="UP000823990"/>
    </source>
</evidence>
<reference evidence="11" key="2">
    <citation type="submission" date="2021-04" db="EMBL/GenBank/DDBJ databases">
        <authorList>
            <person name="Gilroy R."/>
        </authorList>
    </citation>
    <scope>NUCLEOTIDE SEQUENCE</scope>
    <source>
        <strain evidence="11">12435</strain>
    </source>
</reference>
<dbReference type="GO" id="GO:0019843">
    <property type="term" value="F:rRNA binding"/>
    <property type="evidence" value="ECO:0007669"/>
    <property type="project" value="UniProtKB-UniRule"/>
</dbReference>
<dbReference type="FunFam" id="3.30.230.10:FF:000002">
    <property type="entry name" value="30S ribosomal protein S5"/>
    <property type="match status" value="1"/>
</dbReference>
<dbReference type="GO" id="GO:0006412">
    <property type="term" value="P:translation"/>
    <property type="evidence" value="ECO:0007669"/>
    <property type="project" value="UniProtKB-UniRule"/>
</dbReference>
<evidence type="ECO:0000256" key="4">
    <source>
        <dbReference type="ARBA" id="ARBA00022980"/>
    </source>
</evidence>
<evidence type="ECO:0000256" key="9">
    <source>
        <dbReference type="RuleBase" id="RU003823"/>
    </source>
</evidence>
<proteinExistence type="inferred from homology"/>
<organism evidence="11 12">
    <name type="scientific">Candidatus Protoclostridium stercorigallinarum</name>
    <dbReference type="NCBI Taxonomy" id="2838741"/>
    <lineage>
        <taxon>Bacteria</taxon>
        <taxon>Bacillati</taxon>
        <taxon>Bacillota</taxon>
        <taxon>Clostridia</taxon>
        <taxon>Candidatus Protoclostridium</taxon>
    </lineage>
</organism>
<evidence type="ECO:0000256" key="7">
    <source>
        <dbReference type="ARBA" id="ARBA00062000"/>
    </source>
</evidence>
<dbReference type="GO" id="GO:0042254">
    <property type="term" value="P:ribosome biogenesis"/>
    <property type="evidence" value="ECO:0007669"/>
    <property type="project" value="UniProtKB-ARBA"/>
</dbReference>
<evidence type="ECO:0000256" key="2">
    <source>
        <dbReference type="ARBA" id="ARBA00022730"/>
    </source>
</evidence>
<keyword evidence="5 8" id="KW-0687">Ribonucleoprotein</keyword>
<keyword evidence="4 8" id="KW-0689">Ribosomal protein</keyword>
<dbReference type="InterPro" id="IPR013810">
    <property type="entry name" value="Ribosomal_uS5_N"/>
</dbReference>
<dbReference type="SUPFAM" id="SSF54211">
    <property type="entry name" value="Ribosomal protein S5 domain 2-like"/>
    <property type="match status" value="1"/>
</dbReference>
<dbReference type="Pfam" id="PF00333">
    <property type="entry name" value="Ribosomal_S5"/>
    <property type="match status" value="1"/>
</dbReference>
<dbReference type="PANTHER" id="PTHR48277">
    <property type="entry name" value="MITOCHONDRIAL RIBOSOMAL PROTEIN S5"/>
    <property type="match status" value="1"/>
</dbReference>
<comment type="function">
    <text evidence="8">With S4 and S12 plays an important role in translational accuracy.</text>
</comment>
<dbReference type="InterPro" id="IPR014721">
    <property type="entry name" value="Ribsml_uS5_D2-typ_fold_subgr"/>
</dbReference>
<comment type="domain">
    <text evidence="8">The N-terminal domain interacts with the head of the 30S subunit; the C-terminal domain interacts with the body and contacts protein S4. The interaction surface between S4 and S5 is involved in control of translational fidelity.</text>
</comment>
<evidence type="ECO:0000256" key="3">
    <source>
        <dbReference type="ARBA" id="ARBA00022884"/>
    </source>
</evidence>
<gene>
    <name evidence="8 11" type="primary">rpsE</name>
    <name evidence="11" type="ORF">H9892_04910</name>
</gene>
<dbReference type="PROSITE" id="PS00585">
    <property type="entry name" value="RIBOSOMAL_S5"/>
    <property type="match status" value="1"/>
</dbReference>
<evidence type="ECO:0000313" key="11">
    <source>
        <dbReference type="EMBL" id="HIW02660.1"/>
    </source>
</evidence>
<dbReference type="SUPFAM" id="SSF54768">
    <property type="entry name" value="dsRNA-binding domain-like"/>
    <property type="match status" value="1"/>
</dbReference>
<dbReference type="InterPro" id="IPR000851">
    <property type="entry name" value="Ribosomal_uS5"/>
</dbReference>
<evidence type="ECO:0000256" key="5">
    <source>
        <dbReference type="ARBA" id="ARBA00023274"/>
    </source>
</evidence>
<accession>A0A9D1TRC1</accession>
<dbReference type="GO" id="GO:0003735">
    <property type="term" value="F:structural constituent of ribosome"/>
    <property type="evidence" value="ECO:0007669"/>
    <property type="project" value="UniProtKB-UniRule"/>
</dbReference>
<reference evidence="11" key="1">
    <citation type="journal article" date="2021" name="PeerJ">
        <title>Extensive microbial diversity within the chicken gut microbiome revealed by metagenomics and culture.</title>
        <authorList>
            <person name="Gilroy R."/>
            <person name="Ravi A."/>
            <person name="Getino M."/>
            <person name="Pursley I."/>
            <person name="Horton D.L."/>
            <person name="Alikhan N.F."/>
            <person name="Baker D."/>
            <person name="Gharbi K."/>
            <person name="Hall N."/>
            <person name="Watson M."/>
            <person name="Adriaenssens E.M."/>
            <person name="Foster-Nyarko E."/>
            <person name="Jarju S."/>
            <person name="Secka A."/>
            <person name="Antonio M."/>
            <person name="Oren A."/>
            <person name="Chaudhuri R.R."/>
            <person name="La Ragione R."/>
            <person name="Hildebrand F."/>
            <person name="Pallen M.J."/>
        </authorList>
    </citation>
    <scope>NUCLEOTIDE SEQUENCE</scope>
    <source>
        <strain evidence="11">12435</strain>
    </source>
</reference>
<dbReference type="EMBL" id="DXHS01000076">
    <property type="protein sequence ID" value="HIW02660.1"/>
    <property type="molecule type" value="Genomic_DNA"/>
</dbReference>
<dbReference type="Pfam" id="PF03719">
    <property type="entry name" value="Ribosomal_S5_C"/>
    <property type="match status" value="1"/>
</dbReference>
<dbReference type="NCBIfam" id="TIGR01021">
    <property type="entry name" value="rpsE_bact"/>
    <property type="match status" value="1"/>
</dbReference>
<dbReference type="FunFam" id="3.30.160.20:FF:000001">
    <property type="entry name" value="30S ribosomal protein S5"/>
    <property type="match status" value="1"/>
</dbReference>
<dbReference type="Proteomes" id="UP000823990">
    <property type="component" value="Unassembled WGS sequence"/>
</dbReference>
<dbReference type="InterPro" id="IPR005324">
    <property type="entry name" value="Ribosomal_uS5_C"/>
</dbReference>
<dbReference type="AlphaFoldDB" id="A0A9D1TRC1"/>
<dbReference type="InterPro" id="IPR020568">
    <property type="entry name" value="Ribosomal_Su5_D2-typ_SF"/>
</dbReference>
<dbReference type="Gene3D" id="3.30.160.20">
    <property type="match status" value="1"/>
</dbReference>
<evidence type="ECO:0000256" key="8">
    <source>
        <dbReference type="HAMAP-Rule" id="MF_01307"/>
    </source>
</evidence>
<evidence type="ECO:0000256" key="6">
    <source>
        <dbReference type="ARBA" id="ARBA00035255"/>
    </source>
</evidence>